<dbReference type="PANTHER" id="PTHR46148:SF59">
    <property type="entry name" value="NUCLEOTIDYLTRANSFERASE, RIBONUCLEASE H"/>
    <property type="match status" value="1"/>
</dbReference>
<protein>
    <recommendedName>
        <fullName evidence="3">Reverse transcriptase domain-containing protein</fullName>
    </recommendedName>
</protein>
<keyword evidence="2" id="KW-1185">Reference proteome</keyword>
<evidence type="ECO:0008006" key="3">
    <source>
        <dbReference type="Google" id="ProtNLM"/>
    </source>
</evidence>
<gene>
    <name evidence="1" type="ORF">Tco_0751832</name>
</gene>
<sequence length="238" mass="27493">MSQRRWLELLSDYDCEIRYHPGKANVIAKQILKAQTKARKPENIKKEDVGSILVENSKDPEKLRTEKLEPRADRNFLAAPFEALYGRKCCSPVCWAEVGQVQLTGLELVQETTGGRSSRSKQRIQTARIDKRVCVLKRKPMEFQVGDKVMLKVSPWKGVLEFSRAEQESNNTFHVSNLKKCYSDDPLVVPLEELQVDDKLHFVKEPVEIMDSEVKQLRQSRVPIVKVRWNSRRGPEFT</sequence>
<dbReference type="PANTHER" id="PTHR46148">
    <property type="entry name" value="CHROMO DOMAIN-CONTAINING PROTEIN"/>
    <property type="match status" value="1"/>
</dbReference>
<accession>A0ABQ4Z7S3</accession>
<reference evidence="1" key="2">
    <citation type="submission" date="2022-01" db="EMBL/GenBank/DDBJ databases">
        <authorList>
            <person name="Yamashiro T."/>
            <person name="Shiraishi A."/>
            <person name="Satake H."/>
            <person name="Nakayama K."/>
        </authorList>
    </citation>
    <scope>NUCLEOTIDE SEQUENCE</scope>
</reference>
<evidence type="ECO:0000313" key="2">
    <source>
        <dbReference type="Proteomes" id="UP001151760"/>
    </source>
</evidence>
<dbReference type="Proteomes" id="UP001151760">
    <property type="component" value="Unassembled WGS sequence"/>
</dbReference>
<proteinExistence type="predicted"/>
<dbReference type="EMBL" id="BQNB010011039">
    <property type="protein sequence ID" value="GJS85291.1"/>
    <property type="molecule type" value="Genomic_DNA"/>
</dbReference>
<reference evidence="1" key="1">
    <citation type="journal article" date="2022" name="Int. J. Mol. Sci.">
        <title>Draft Genome of Tanacetum Coccineum: Genomic Comparison of Closely Related Tanacetum-Family Plants.</title>
        <authorList>
            <person name="Yamashiro T."/>
            <person name="Shiraishi A."/>
            <person name="Nakayama K."/>
            <person name="Satake H."/>
        </authorList>
    </citation>
    <scope>NUCLEOTIDE SEQUENCE</scope>
</reference>
<evidence type="ECO:0000313" key="1">
    <source>
        <dbReference type="EMBL" id="GJS85291.1"/>
    </source>
</evidence>
<organism evidence="1 2">
    <name type="scientific">Tanacetum coccineum</name>
    <dbReference type="NCBI Taxonomy" id="301880"/>
    <lineage>
        <taxon>Eukaryota</taxon>
        <taxon>Viridiplantae</taxon>
        <taxon>Streptophyta</taxon>
        <taxon>Embryophyta</taxon>
        <taxon>Tracheophyta</taxon>
        <taxon>Spermatophyta</taxon>
        <taxon>Magnoliopsida</taxon>
        <taxon>eudicotyledons</taxon>
        <taxon>Gunneridae</taxon>
        <taxon>Pentapetalae</taxon>
        <taxon>asterids</taxon>
        <taxon>campanulids</taxon>
        <taxon>Asterales</taxon>
        <taxon>Asteraceae</taxon>
        <taxon>Asteroideae</taxon>
        <taxon>Anthemideae</taxon>
        <taxon>Anthemidinae</taxon>
        <taxon>Tanacetum</taxon>
    </lineage>
</organism>
<comment type="caution">
    <text evidence="1">The sequence shown here is derived from an EMBL/GenBank/DDBJ whole genome shotgun (WGS) entry which is preliminary data.</text>
</comment>
<name>A0ABQ4Z7S3_9ASTR</name>